<dbReference type="Proteomes" id="UP000001861">
    <property type="component" value="Unassembled WGS sequence"/>
</dbReference>
<dbReference type="EMBL" id="AACS02000003">
    <property type="protein sequence ID" value="EFI28079.1"/>
    <property type="molecule type" value="Genomic_DNA"/>
</dbReference>
<comment type="caution">
    <text evidence="2">The sequence shown here is derived from an EMBL/GenBank/DDBJ whole genome shotgun (WGS) entry which is preliminary data.</text>
</comment>
<dbReference type="GeneID" id="9378837"/>
<organism evidence="2 3">
    <name type="scientific">Coprinopsis cinerea (strain Okayama-7 / 130 / ATCC MYA-4618 / FGSC 9003)</name>
    <name type="common">Inky cap fungus</name>
    <name type="synonym">Hormographiella aspergillata</name>
    <dbReference type="NCBI Taxonomy" id="240176"/>
    <lineage>
        <taxon>Eukaryota</taxon>
        <taxon>Fungi</taxon>
        <taxon>Dikarya</taxon>
        <taxon>Basidiomycota</taxon>
        <taxon>Agaricomycotina</taxon>
        <taxon>Agaricomycetes</taxon>
        <taxon>Agaricomycetidae</taxon>
        <taxon>Agaricales</taxon>
        <taxon>Agaricineae</taxon>
        <taxon>Psathyrellaceae</taxon>
        <taxon>Coprinopsis</taxon>
    </lineage>
</organism>
<feature type="region of interest" description="Disordered" evidence="1">
    <location>
        <begin position="43"/>
        <end position="230"/>
    </location>
</feature>
<reference evidence="2 3" key="1">
    <citation type="journal article" date="2010" name="Proc. Natl. Acad. Sci. U.S.A.">
        <title>Insights into evolution of multicellular fungi from the assembled chromosomes of the mushroom Coprinopsis cinerea (Coprinus cinereus).</title>
        <authorList>
            <person name="Stajich J.E."/>
            <person name="Wilke S.K."/>
            <person name="Ahren D."/>
            <person name="Au C.H."/>
            <person name="Birren B.W."/>
            <person name="Borodovsky M."/>
            <person name="Burns C."/>
            <person name="Canback B."/>
            <person name="Casselton L.A."/>
            <person name="Cheng C.K."/>
            <person name="Deng J."/>
            <person name="Dietrich F.S."/>
            <person name="Fargo D.C."/>
            <person name="Farman M.L."/>
            <person name="Gathman A.C."/>
            <person name="Goldberg J."/>
            <person name="Guigo R."/>
            <person name="Hoegger P.J."/>
            <person name="Hooker J.B."/>
            <person name="Huggins A."/>
            <person name="James T.Y."/>
            <person name="Kamada T."/>
            <person name="Kilaru S."/>
            <person name="Kodira C."/>
            <person name="Kues U."/>
            <person name="Kupfer D."/>
            <person name="Kwan H.S."/>
            <person name="Lomsadze A."/>
            <person name="Li W."/>
            <person name="Lilly W.W."/>
            <person name="Ma L.J."/>
            <person name="Mackey A.J."/>
            <person name="Manning G."/>
            <person name="Martin F."/>
            <person name="Muraguchi H."/>
            <person name="Natvig D.O."/>
            <person name="Palmerini H."/>
            <person name="Ramesh M.A."/>
            <person name="Rehmeyer C.J."/>
            <person name="Roe B.A."/>
            <person name="Shenoy N."/>
            <person name="Stanke M."/>
            <person name="Ter-Hovhannisyan V."/>
            <person name="Tunlid A."/>
            <person name="Velagapudi R."/>
            <person name="Vision T.J."/>
            <person name="Zeng Q."/>
            <person name="Zolan M.E."/>
            <person name="Pukkila P.J."/>
        </authorList>
    </citation>
    <scope>NUCLEOTIDE SEQUENCE [LARGE SCALE GENOMIC DNA]</scope>
    <source>
        <strain evidence="3">Okayama-7 / 130 / ATCC MYA-4618 / FGSC 9003</strain>
    </source>
</reference>
<dbReference type="HOGENOM" id="CLU_1204705_0_0_1"/>
<feature type="compositionally biased region" description="Polar residues" evidence="1">
    <location>
        <begin position="58"/>
        <end position="76"/>
    </location>
</feature>
<evidence type="ECO:0000256" key="1">
    <source>
        <dbReference type="SAM" id="MobiDB-lite"/>
    </source>
</evidence>
<feature type="compositionally biased region" description="Low complexity" evidence="1">
    <location>
        <begin position="115"/>
        <end position="136"/>
    </location>
</feature>
<evidence type="ECO:0000313" key="2">
    <source>
        <dbReference type="EMBL" id="EFI28079.1"/>
    </source>
</evidence>
<keyword evidence="3" id="KW-1185">Reference proteome</keyword>
<evidence type="ECO:0000313" key="3">
    <source>
        <dbReference type="Proteomes" id="UP000001861"/>
    </source>
</evidence>
<dbReference type="AlphaFoldDB" id="D6RLI7"/>
<feature type="compositionally biased region" description="Polar residues" evidence="1">
    <location>
        <begin position="96"/>
        <end position="114"/>
    </location>
</feature>
<dbReference type="VEuPathDB" id="FungiDB:CC1G_14106"/>
<sequence>MSSCSDDCICCFLPCIVCWACVYYAYAGVRSACKFCYKKCRPGDEGEEENSQRGKRAPTSQYSQNSLKPSTRQLTSDMECRSSRPVSLQVPAPTHHNPSIRSQPLPTEQMTLNIPSRSSPSPSSSRRASPQSYSYSDRYRPHHRSSLASNSFTADLVFNKQGERSHGLADGSQRPSSIPQPPTVSPQPTERDGDDRERDRGDPDGITVEPREPHEVQTTSQKYPTQASPS</sequence>
<feature type="compositionally biased region" description="Polar residues" evidence="1">
    <location>
        <begin position="216"/>
        <end position="230"/>
    </location>
</feature>
<proteinExistence type="predicted"/>
<dbReference type="InParanoid" id="D6RLI7"/>
<dbReference type="RefSeq" id="XP_002911573.1">
    <property type="nucleotide sequence ID" value="XM_002911527.1"/>
</dbReference>
<gene>
    <name evidence="2" type="ORF">CC1G_14106</name>
</gene>
<accession>D6RLI7</accession>
<protein>
    <submittedName>
        <fullName evidence="2">Uncharacterized protein</fullName>
    </submittedName>
</protein>
<name>D6RLI7_COPC7</name>
<feature type="compositionally biased region" description="Basic and acidic residues" evidence="1">
    <location>
        <begin position="189"/>
        <end position="215"/>
    </location>
</feature>
<dbReference type="OrthoDB" id="3041187at2759"/>
<dbReference type="KEGG" id="cci:CC1G_14106"/>